<dbReference type="Gene3D" id="3.40.50.300">
    <property type="entry name" value="P-loop containing nucleotide triphosphate hydrolases"/>
    <property type="match status" value="2"/>
</dbReference>
<dbReference type="AlphaFoldDB" id="A0A1E3PQ74"/>
<dbReference type="InterPro" id="IPR027417">
    <property type="entry name" value="P-loop_NTPase"/>
</dbReference>
<dbReference type="InterPro" id="IPR000629">
    <property type="entry name" value="RNA-helicase_DEAD-box_CS"/>
</dbReference>
<dbReference type="PROSITE" id="PS51194">
    <property type="entry name" value="HELICASE_CTER"/>
    <property type="match status" value="1"/>
</dbReference>
<evidence type="ECO:0000256" key="2">
    <source>
        <dbReference type="ARBA" id="ARBA00022741"/>
    </source>
</evidence>
<dbReference type="InterPro" id="IPR014014">
    <property type="entry name" value="RNA_helicase_DEAD_Q_motif"/>
</dbReference>
<evidence type="ECO:0000259" key="11">
    <source>
        <dbReference type="PROSITE" id="PS51195"/>
    </source>
</evidence>
<gene>
    <name evidence="12" type="ORF">NADFUDRAFT_82027</name>
</gene>
<dbReference type="SMART" id="SM00490">
    <property type="entry name" value="HELICc"/>
    <property type="match status" value="1"/>
</dbReference>
<evidence type="ECO:0000256" key="5">
    <source>
        <dbReference type="ARBA" id="ARBA00022840"/>
    </source>
</evidence>
<feature type="domain" description="DEAD-box RNA helicase Q" evidence="11">
    <location>
        <begin position="141"/>
        <end position="169"/>
    </location>
</feature>
<dbReference type="InterPro" id="IPR011545">
    <property type="entry name" value="DEAD/DEAH_box_helicase_dom"/>
</dbReference>
<keyword evidence="2 7" id="KW-0547">Nucleotide-binding</keyword>
<keyword evidence="5 7" id="KW-0067">ATP-binding</keyword>
<dbReference type="Pfam" id="PF00271">
    <property type="entry name" value="Helicase_C"/>
    <property type="match status" value="1"/>
</dbReference>
<dbReference type="GO" id="GO:0003724">
    <property type="term" value="F:RNA helicase activity"/>
    <property type="evidence" value="ECO:0007669"/>
    <property type="project" value="UniProtKB-EC"/>
</dbReference>
<dbReference type="GO" id="GO:0016787">
    <property type="term" value="F:hydrolase activity"/>
    <property type="evidence" value="ECO:0007669"/>
    <property type="project" value="UniProtKB-KW"/>
</dbReference>
<dbReference type="Pfam" id="PF00270">
    <property type="entry name" value="DEAD"/>
    <property type="match status" value="1"/>
</dbReference>
<feature type="short sequence motif" description="Q motif" evidence="6">
    <location>
        <begin position="141"/>
        <end position="169"/>
    </location>
</feature>
<keyword evidence="13" id="KW-1185">Reference proteome</keyword>
<dbReference type="EC" id="3.6.4.13" evidence="1"/>
<feature type="compositionally biased region" description="Basic and acidic residues" evidence="8">
    <location>
        <begin position="1"/>
        <end position="10"/>
    </location>
</feature>
<evidence type="ECO:0000256" key="7">
    <source>
        <dbReference type="RuleBase" id="RU000492"/>
    </source>
</evidence>
<dbReference type="PANTHER" id="PTHR47958">
    <property type="entry name" value="ATP-DEPENDENT RNA HELICASE DBP3"/>
    <property type="match status" value="1"/>
</dbReference>
<dbReference type="CDD" id="cd17945">
    <property type="entry name" value="DEADc_DDX23"/>
    <property type="match status" value="1"/>
</dbReference>
<keyword evidence="4 7" id="KW-0347">Helicase</keyword>
<evidence type="ECO:0000256" key="6">
    <source>
        <dbReference type="PROSITE-ProRule" id="PRU00552"/>
    </source>
</evidence>
<protein>
    <recommendedName>
        <fullName evidence="1">RNA helicase</fullName>
        <ecNumber evidence="1">3.6.4.13</ecNumber>
    </recommendedName>
</protein>
<evidence type="ECO:0000313" key="13">
    <source>
        <dbReference type="Proteomes" id="UP000095009"/>
    </source>
</evidence>
<dbReference type="SMART" id="SM00487">
    <property type="entry name" value="DEXDc"/>
    <property type="match status" value="1"/>
</dbReference>
<dbReference type="STRING" id="857566.A0A1E3PQ74"/>
<feature type="region of interest" description="Disordered" evidence="8">
    <location>
        <begin position="1"/>
        <end position="31"/>
    </location>
</feature>
<dbReference type="InterPro" id="IPR014001">
    <property type="entry name" value="Helicase_ATP-bd"/>
</dbReference>
<dbReference type="InterPro" id="IPR001650">
    <property type="entry name" value="Helicase_C-like"/>
</dbReference>
<dbReference type="CDD" id="cd18787">
    <property type="entry name" value="SF2_C_DEAD"/>
    <property type="match status" value="1"/>
</dbReference>
<evidence type="ECO:0000259" key="10">
    <source>
        <dbReference type="PROSITE" id="PS51194"/>
    </source>
</evidence>
<feature type="domain" description="Helicase ATP-binding" evidence="9">
    <location>
        <begin position="172"/>
        <end position="375"/>
    </location>
</feature>
<dbReference type="EMBL" id="KV454407">
    <property type="protein sequence ID" value="ODQ67593.1"/>
    <property type="molecule type" value="Genomic_DNA"/>
</dbReference>
<dbReference type="GO" id="GO:0005524">
    <property type="term" value="F:ATP binding"/>
    <property type="evidence" value="ECO:0007669"/>
    <property type="project" value="UniProtKB-KW"/>
</dbReference>
<dbReference type="PROSITE" id="PS00039">
    <property type="entry name" value="DEAD_ATP_HELICASE"/>
    <property type="match status" value="1"/>
</dbReference>
<dbReference type="GO" id="GO:0003676">
    <property type="term" value="F:nucleic acid binding"/>
    <property type="evidence" value="ECO:0007669"/>
    <property type="project" value="InterPro"/>
</dbReference>
<evidence type="ECO:0000259" key="9">
    <source>
        <dbReference type="PROSITE" id="PS51192"/>
    </source>
</evidence>
<accession>A0A1E3PQ74</accession>
<comment type="similarity">
    <text evidence="7">Belongs to the DEAD box helicase family.</text>
</comment>
<keyword evidence="3 7" id="KW-0378">Hydrolase</keyword>
<evidence type="ECO:0000256" key="1">
    <source>
        <dbReference type="ARBA" id="ARBA00012552"/>
    </source>
</evidence>
<evidence type="ECO:0000256" key="8">
    <source>
        <dbReference type="SAM" id="MobiDB-lite"/>
    </source>
</evidence>
<dbReference type="PROSITE" id="PS51195">
    <property type="entry name" value="Q_MOTIF"/>
    <property type="match status" value="1"/>
</dbReference>
<dbReference type="Proteomes" id="UP000095009">
    <property type="component" value="Unassembled WGS sequence"/>
</dbReference>
<reference evidence="12 13" key="1">
    <citation type="journal article" date="2016" name="Proc. Natl. Acad. Sci. U.S.A.">
        <title>Comparative genomics of biotechnologically important yeasts.</title>
        <authorList>
            <person name="Riley R."/>
            <person name="Haridas S."/>
            <person name="Wolfe K.H."/>
            <person name="Lopes M.R."/>
            <person name="Hittinger C.T."/>
            <person name="Goeker M."/>
            <person name="Salamov A.A."/>
            <person name="Wisecaver J.H."/>
            <person name="Long T.M."/>
            <person name="Calvey C.H."/>
            <person name="Aerts A.L."/>
            <person name="Barry K.W."/>
            <person name="Choi C."/>
            <person name="Clum A."/>
            <person name="Coughlan A.Y."/>
            <person name="Deshpande S."/>
            <person name="Douglass A.P."/>
            <person name="Hanson S.J."/>
            <person name="Klenk H.-P."/>
            <person name="LaButti K.M."/>
            <person name="Lapidus A."/>
            <person name="Lindquist E.A."/>
            <person name="Lipzen A.M."/>
            <person name="Meier-Kolthoff J.P."/>
            <person name="Ohm R.A."/>
            <person name="Otillar R.P."/>
            <person name="Pangilinan J.L."/>
            <person name="Peng Y."/>
            <person name="Rokas A."/>
            <person name="Rosa C.A."/>
            <person name="Scheuner C."/>
            <person name="Sibirny A.A."/>
            <person name="Slot J.C."/>
            <person name="Stielow J.B."/>
            <person name="Sun H."/>
            <person name="Kurtzman C.P."/>
            <person name="Blackwell M."/>
            <person name="Grigoriev I.V."/>
            <person name="Jeffries T.W."/>
        </authorList>
    </citation>
    <scope>NUCLEOTIDE SEQUENCE [LARGE SCALE GENOMIC DNA]</scope>
    <source>
        <strain evidence="12 13">DSM 6958</strain>
    </source>
</reference>
<feature type="domain" description="Helicase C-terminal" evidence="10">
    <location>
        <begin position="390"/>
        <end position="552"/>
    </location>
</feature>
<evidence type="ECO:0000256" key="3">
    <source>
        <dbReference type="ARBA" id="ARBA00022801"/>
    </source>
</evidence>
<proteinExistence type="inferred from homology"/>
<organism evidence="12 13">
    <name type="scientific">Nadsonia fulvescens var. elongata DSM 6958</name>
    <dbReference type="NCBI Taxonomy" id="857566"/>
    <lineage>
        <taxon>Eukaryota</taxon>
        <taxon>Fungi</taxon>
        <taxon>Dikarya</taxon>
        <taxon>Ascomycota</taxon>
        <taxon>Saccharomycotina</taxon>
        <taxon>Dipodascomycetes</taxon>
        <taxon>Dipodascales</taxon>
        <taxon>Dipodascales incertae sedis</taxon>
        <taxon>Nadsonia</taxon>
    </lineage>
</organism>
<dbReference type="PROSITE" id="PS51192">
    <property type="entry name" value="HELICASE_ATP_BIND_1"/>
    <property type="match status" value="1"/>
</dbReference>
<dbReference type="SUPFAM" id="SSF52540">
    <property type="entry name" value="P-loop containing nucleoside triphosphate hydrolases"/>
    <property type="match status" value="1"/>
</dbReference>
<name>A0A1E3PQ74_9ASCO</name>
<sequence>MMHRVIERSNQRNGSESSKKPEPKRTIKSSPFTFQWDVEKEDTLNDTDDLYSMLQPRAIRSAGVTPSTISTTAKITTGAEERKRRQVILQAEQERKRSKITYDDLHWTEKPLSKMTDRDWRIFKEDFEIITKGGDIPNPIRYWSESGIPQAILDTIDSLGYKDPTPIQRAAIPIAFGVRDVIGVAQTGSGKTASFIIPLLSYIIELPRLNPVTKVDGPYGIILAPTRELAQQIELEAQRFCTPLGFRCVSLVGGHSMEEQSFKLDEGAEIVVATPGRLMDCLDRRILVLSQCCYVVMDEADRMIDFGFEEQVNKILDALPVSNVKPDTEDSQVLTSQSKFLGGKERYRQTMMYTATLPPSVEKLARKYLRCPANVTIGSSTGEAGATVKQFTEFISAYEKRKARVLAILSDSRTRYQPPVIIFVNHKHHCDELVKAIHSIGWNAVTYHGSKSQVDRERALAQLRSGQAEVLVATDVAGRGIDIPDVSLVINYEMSKKIDAYIHRIGRTGRAGKSGTAITFLGEEDDPVLYDLKNIIRKSKISRVSDELNRHPAAKYKIVTQAR</sequence>
<dbReference type="OrthoDB" id="196131at2759"/>
<evidence type="ECO:0000313" key="12">
    <source>
        <dbReference type="EMBL" id="ODQ67593.1"/>
    </source>
</evidence>
<evidence type="ECO:0000256" key="4">
    <source>
        <dbReference type="ARBA" id="ARBA00022806"/>
    </source>
</evidence>